<dbReference type="GeneID" id="17283079"/>
<dbReference type="EnsemblProtists" id="EOD37809">
    <property type="protein sequence ID" value="EOD37809"/>
    <property type="gene ID" value="EMIHUDRAFT_466965"/>
</dbReference>
<organism evidence="1 2">
    <name type="scientific">Emiliania huxleyi (strain CCMP1516)</name>
    <dbReference type="NCBI Taxonomy" id="280463"/>
    <lineage>
        <taxon>Eukaryota</taxon>
        <taxon>Haptista</taxon>
        <taxon>Haptophyta</taxon>
        <taxon>Prymnesiophyceae</taxon>
        <taxon>Isochrysidales</taxon>
        <taxon>Noelaerhabdaceae</taxon>
        <taxon>Emiliania</taxon>
    </lineage>
</organism>
<keyword evidence="2" id="KW-1185">Reference proteome</keyword>
<sequence length="345" mass="37283">MSPSTTTPLVGAGEYYSEYYGHNPNFLRRVHASLRGGRSGSRRSCIFLAGDSSLDNKFWFDSWAAATNGYEAVLAPGRMKTDVCYWLNDELVRRGHGGRLFCLNTAVEATSLNTRACGRLTPQDRLIASAIGPDDVLVVSVGGNDIALEPLLFTALNLSLVACCTPQVCIEQCACACPPNLRVDPGCACCGLPGCLVSPCGCPPGLGYLVDLFGNRVQNYIERLLAGRRPARVVVCMIYFLDVHGRGSWADCFLKMVCYDSSPARLQAAIRALFSLATRRVAIPGVEVVPFPLFEALDGSDPRDYVQRVEPSPEGGRKMAAALLDAILDEGGGGCYRRTPAEMQR</sequence>
<evidence type="ECO:0000313" key="2">
    <source>
        <dbReference type="Proteomes" id="UP000013827"/>
    </source>
</evidence>
<dbReference type="SUPFAM" id="SSF52266">
    <property type="entry name" value="SGNH hydrolase"/>
    <property type="match status" value="1"/>
</dbReference>
<dbReference type="OMA" id="VAFWLNH"/>
<reference evidence="2" key="1">
    <citation type="journal article" date="2013" name="Nature">
        <title>Pan genome of the phytoplankton Emiliania underpins its global distribution.</title>
        <authorList>
            <person name="Read B.A."/>
            <person name="Kegel J."/>
            <person name="Klute M.J."/>
            <person name="Kuo A."/>
            <person name="Lefebvre S.C."/>
            <person name="Maumus F."/>
            <person name="Mayer C."/>
            <person name="Miller J."/>
            <person name="Monier A."/>
            <person name="Salamov A."/>
            <person name="Young J."/>
            <person name="Aguilar M."/>
            <person name="Claverie J.M."/>
            <person name="Frickenhaus S."/>
            <person name="Gonzalez K."/>
            <person name="Herman E.K."/>
            <person name="Lin Y.C."/>
            <person name="Napier J."/>
            <person name="Ogata H."/>
            <person name="Sarno A.F."/>
            <person name="Shmutz J."/>
            <person name="Schroeder D."/>
            <person name="de Vargas C."/>
            <person name="Verret F."/>
            <person name="von Dassow P."/>
            <person name="Valentin K."/>
            <person name="Van de Peer Y."/>
            <person name="Wheeler G."/>
            <person name="Dacks J.B."/>
            <person name="Delwiche C.F."/>
            <person name="Dyhrman S.T."/>
            <person name="Glockner G."/>
            <person name="John U."/>
            <person name="Richards T."/>
            <person name="Worden A.Z."/>
            <person name="Zhang X."/>
            <person name="Grigoriev I.V."/>
            <person name="Allen A.E."/>
            <person name="Bidle K."/>
            <person name="Borodovsky M."/>
            <person name="Bowler C."/>
            <person name="Brownlee C."/>
            <person name="Cock J.M."/>
            <person name="Elias M."/>
            <person name="Gladyshev V.N."/>
            <person name="Groth M."/>
            <person name="Guda C."/>
            <person name="Hadaegh A."/>
            <person name="Iglesias-Rodriguez M.D."/>
            <person name="Jenkins J."/>
            <person name="Jones B.M."/>
            <person name="Lawson T."/>
            <person name="Leese F."/>
            <person name="Lindquist E."/>
            <person name="Lobanov A."/>
            <person name="Lomsadze A."/>
            <person name="Malik S.B."/>
            <person name="Marsh M.E."/>
            <person name="Mackinder L."/>
            <person name="Mock T."/>
            <person name="Mueller-Roeber B."/>
            <person name="Pagarete A."/>
            <person name="Parker M."/>
            <person name="Probert I."/>
            <person name="Quesneville H."/>
            <person name="Raines C."/>
            <person name="Rensing S.A."/>
            <person name="Riano-Pachon D.M."/>
            <person name="Richier S."/>
            <person name="Rokitta S."/>
            <person name="Shiraiwa Y."/>
            <person name="Soanes D.M."/>
            <person name="van der Giezen M."/>
            <person name="Wahlund T.M."/>
            <person name="Williams B."/>
            <person name="Wilson W."/>
            <person name="Wolfe G."/>
            <person name="Wurch L.L."/>
        </authorList>
    </citation>
    <scope>NUCLEOTIDE SEQUENCE</scope>
</reference>
<dbReference type="RefSeq" id="XP_005790238.1">
    <property type="nucleotide sequence ID" value="XM_005790181.1"/>
</dbReference>
<dbReference type="eggNOG" id="ENOG502RZ90">
    <property type="taxonomic scope" value="Eukaryota"/>
</dbReference>
<dbReference type="PaxDb" id="2903-EOD37809"/>
<dbReference type="Gene3D" id="3.40.50.1110">
    <property type="entry name" value="SGNH hydrolase"/>
    <property type="match status" value="1"/>
</dbReference>
<name>A0A0D3KPX4_EMIH1</name>
<dbReference type="Proteomes" id="UP000013827">
    <property type="component" value="Unassembled WGS sequence"/>
</dbReference>
<dbReference type="AlphaFoldDB" id="A0A0D3KPX4"/>
<dbReference type="HOGENOM" id="CLU_912422_0_0_1"/>
<dbReference type="KEGG" id="ehx:EMIHUDRAFT_466965"/>
<evidence type="ECO:0000313" key="1">
    <source>
        <dbReference type="EnsemblProtists" id="EOD37809"/>
    </source>
</evidence>
<dbReference type="InterPro" id="IPR036514">
    <property type="entry name" value="SGNH_hydro_sf"/>
</dbReference>
<proteinExistence type="predicted"/>
<accession>A0A0D3KPX4</accession>
<reference evidence="1" key="2">
    <citation type="submission" date="2024-10" db="UniProtKB">
        <authorList>
            <consortium name="EnsemblProtists"/>
        </authorList>
    </citation>
    <scope>IDENTIFICATION</scope>
</reference>
<evidence type="ECO:0008006" key="3">
    <source>
        <dbReference type="Google" id="ProtNLM"/>
    </source>
</evidence>
<protein>
    <recommendedName>
        <fullName evidence="3">SGNH hydrolase-type esterase domain-containing protein</fullName>
    </recommendedName>
</protein>